<dbReference type="InterPro" id="IPR027417">
    <property type="entry name" value="P-loop_NTPase"/>
</dbReference>
<evidence type="ECO:0000256" key="10">
    <source>
        <dbReference type="ARBA" id="ARBA00022741"/>
    </source>
</evidence>
<dbReference type="OrthoDB" id="9788370at2"/>
<dbReference type="PANTHER" id="PTHR34848:SF1">
    <property type="entry name" value="BIFUNCTIONAL ADENOSYLCOBALAMIN BIOSYNTHESIS PROTEIN COBU"/>
    <property type="match status" value="1"/>
</dbReference>
<feature type="binding site" evidence="16">
    <location>
        <begin position="57"/>
        <end position="60"/>
    </location>
    <ligand>
        <name>GTP</name>
        <dbReference type="ChEBI" id="CHEBI:37565"/>
    </ligand>
</feature>
<dbReference type="PIRSF" id="PIRSF006135">
    <property type="entry name" value="CobU"/>
    <property type="match status" value="1"/>
</dbReference>
<dbReference type="NCBIfam" id="NF004469">
    <property type="entry name" value="PRK05800.1"/>
    <property type="match status" value="1"/>
</dbReference>
<evidence type="ECO:0000256" key="2">
    <source>
        <dbReference type="ARBA" id="ARBA00000711"/>
    </source>
</evidence>
<evidence type="ECO:0000256" key="5">
    <source>
        <dbReference type="ARBA" id="ARBA00004692"/>
    </source>
</evidence>
<keyword evidence="8 14" id="KW-0169">Cobalamin biosynthesis</keyword>
<comment type="catalytic activity">
    <reaction evidence="2 14">
        <text>adenosylcob(III)inamide phosphate + GTP + H(+) = adenosylcob(III)inamide-GDP + diphosphate</text>
        <dbReference type="Rhea" id="RHEA:22712"/>
        <dbReference type="ChEBI" id="CHEBI:15378"/>
        <dbReference type="ChEBI" id="CHEBI:33019"/>
        <dbReference type="ChEBI" id="CHEBI:37565"/>
        <dbReference type="ChEBI" id="CHEBI:58502"/>
        <dbReference type="ChEBI" id="CHEBI:60487"/>
        <dbReference type="EC" id="2.7.7.62"/>
    </reaction>
</comment>
<comment type="catalytic activity">
    <reaction evidence="3">
        <text>adenosylcob(III)inamide + GTP = adenosylcob(III)inamide phosphate + GDP + H(+)</text>
        <dbReference type="Rhea" id="RHEA:15765"/>
        <dbReference type="ChEBI" id="CHEBI:2480"/>
        <dbReference type="ChEBI" id="CHEBI:15378"/>
        <dbReference type="ChEBI" id="CHEBI:37565"/>
        <dbReference type="ChEBI" id="CHEBI:58189"/>
        <dbReference type="ChEBI" id="CHEBI:58502"/>
        <dbReference type="EC" id="2.7.1.156"/>
    </reaction>
</comment>
<evidence type="ECO:0000256" key="11">
    <source>
        <dbReference type="ARBA" id="ARBA00022777"/>
    </source>
</evidence>
<dbReference type="GO" id="GO:0008820">
    <property type="term" value="F:cobinamide phosphate guanylyltransferase activity"/>
    <property type="evidence" value="ECO:0007669"/>
    <property type="project" value="UniProtKB-UniRule"/>
</dbReference>
<keyword evidence="18" id="KW-1185">Reference proteome</keyword>
<evidence type="ECO:0000256" key="8">
    <source>
        <dbReference type="ARBA" id="ARBA00022573"/>
    </source>
</evidence>
<dbReference type="EMBL" id="FOVR01000008">
    <property type="protein sequence ID" value="SFO57480.1"/>
    <property type="molecule type" value="Genomic_DNA"/>
</dbReference>
<feature type="active site" description="GMP-histidine intermediate" evidence="15">
    <location>
        <position position="56"/>
    </location>
</feature>
<protein>
    <recommendedName>
        <fullName evidence="14">Bifunctional adenosylcobalamin biosynthesis protein</fullName>
        <ecNumber evidence="14">2.7.1.156</ecNumber>
        <ecNumber evidence="14">2.7.7.62</ecNumber>
    </recommendedName>
</protein>
<dbReference type="InterPro" id="IPR003203">
    <property type="entry name" value="CobU/CobP"/>
</dbReference>
<accession>A0A1I5IB90</accession>
<evidence type="ECO:0000256" key="12">
    <source>
        <dbReference type="ARBA" id="ARBA00022840"/>
    </source>
</evidence>
<keyword evidence="12 14" id="KW-0067">ATP-binding</keyword>
<dbReference type="UniPathway" id="UPA00148">
    <property type="reaction ID" value="UER00236"/>
</dbReference>
<feature type="binding site" evidence="16">
    <location>
        <position position="68"/>
    </location>
    <ligand>
        <name>GTP</name>
        <dbReference type="ChEBI" id="CHEBI:37565"/>
    </ligand>
</feature>
<dbReference type="AlphaFoldDB" id="A0A1I5IB90"/>
<dbReference type="CDD" id="cd00544">
    <property type="entry name" value="CobU"/>
    <property type="match status" value="1"/>
</dbReference>
<comment type="catalytic activity">
    <reaction evidence="1 14">
        <text>adenosylcob(III)inamide + ATP = adenosylcob(III)inamide phosphate + ADP + H(+)</text>
        <dbReference type="Rhea" id="RHEA:15769"/>
        <dbReference type="ChEBI" id="CHEBI:2480"/>
        <dbReference type="ChEBI" id="CHEBI:15378"/>
        <dbReference type="ChEBI" id="CHEBI:30616"/>
        <dbReference type="ChEBI" id="CHEBI:58502"/>
        <dbReference type="ChEBI" id="CHEBI:456216"/>
        <dbReference type="EC" id="2.7.1.156"/>
    </reaction>
</comment>
<dbReference type="Proteomes" id="UP000199236">
    <property type="component" value="Unassembled WGS sequence"/>
</dbReference>
<dbReference type="PANTHER" id="PTHR34848">
    <property type="match status" value="1"/>
</dbReference>
<dbReference type="EC" id="2.7.1.156" evidence="14"/>
<comment type="similarity">
    <text evidence="7 14">Belongs to the CobU/CobP family.</text>
</comment>
<evidence type="ECO:0000313" key="17">
    <source>
        <dbReference type="EMBL" id="SFO57480.1"/>
    </source>
</evidence>
<comment type="pathway">
    <text evidence="6 14">Cofactor biosynthesis; adenosylcobalamin biosynthesis; adenosylcobalamin from cob(II)yrinate a,c-diamide: step 5/7.</text>
</comment>
<evidence type="ECO:0000256" key="4">
    <source>
        <dbReference type="ARBA" id="ARBA00003889"/>
    </source>
</evidence>
<evidence type="ECO:0000313" key="18">
    <source>
        <dbReference type="Proteomes" id="UP000199236"/>
    </source>
</evidence>
<dbReference type="STRING" id="655353.SAMN04488056_108148"/>
<evidence type="ECO:0000256" key="6">
    <source>
        <dbReference type="ARBA" id="ARBA00005159"/>
    </source>
</evidence>
<evidence type="ECO:0000256" key="1">
    <source>
        <dbReference type="ARBA" id="ARBA00000312"/>
    </source>
</evidence>
<organism evidence="17 18">
    <name type="scientific">Cohaesibacter marisflavi</name>
    <dbReference type="NCBI Taxonomy" id="655353"/>
    <lineage>
        <taxon>Bacteria</taxon>
        <taxon>Pseudomonadati</taxon>
        <taxon>Pseudomonadota</taxon>
        <taxon>Alphaproteobacteria</taxon>
        <taxon>Hyphomicrobiales</taxon>
        <taxon>Cohaesibacteraceae</taxon>
    </lineage>
</organism>
<dbReference type="GO" id="GO:0043752">
    <property type="term" value="F:adenosylcobinamide kinase activity"/>
    <property type="evidence" value="ECO:0007669"/>
    <property type="project" value="UniProtKB-EC"/>
</dbReference>
<proteinExistence type="inferred from homology"/>
<evidence type="ECO:0000256" key="14">
    <source>
        <dbReference type="PIRNR" id="PIRNR006135"/>
    </source>
</evidence>
<dbReference type="GO" id="GO:0005525">
    <property type="term" value="F:GTP binding"/>
    <property type="evidence" value="ECO:0007669"/>
    <property type="project" value="UniProtKB-UniRule"/>
</dbReference>
<evidence type="ECO:0000256" key="7">
    <source>
        <dbReference type="ARBA" id="ARBA00007490"/>
    </source>
</evidence>
<keyword evidence="13 14" id="KW-0342">GTP-binding</keyword>
<evidence type="ECO:0000256" key="15">
    <source>
        <dbReference type="PIRSR" id="PIRSR006135-1"/>
    </source>
</evidence>
<keyword evidence="17" id="KW-0548">Nucleotidyltransferase</keyword>
<dbReference type="Pfam" id="PF02283">
    <property type="entry name" value="CobU"/>
    <property type="match status" value="1"/>
</dbReference>
<feature type="binding site" evidence="16">
    <location>
        <position position="90"/>
    </location>
    <ligand>
        <name>GTP</name>
        <dbReference type="ChEBI" id="CHEBI:37565"/>
    </ligand>
</feature>
<keyword evidence="10 14" id="KW-0547">Nucleotide-binding</keyword>
<evidence type="ECO:0000256" key="9">
    <source>
        <dbReference type="ARBA" id="ARBA00022679"/>
    </source>
</evidence>
<keyword evidence="11 14" id="KW-0418">Kinase</keyword>
<dbReference type="GO" id="GO:0005524">
    <property type="term" value="F:ATP binding"/>
    <property type="evidence" value="ECO:0007669"/>
    <property type="project" value="UniProtKB-UniRule"/>
</dbReference>
<reference evidence="17 18" key="1">
    <citation type="submission" date="2016-10" db="EMBL/GenBank/DDBJ databases">
        <authorList>
            <person name="de Groot N.N."/>
        </authorList>
    </citation>
    <scope>NUCLEOTIDE SEQUENCE [LARGE SCALE GENOMIC DNA]</scope>
    <source>
        <strain evidence="17 18">CGMCC 1.9157</strain>
    </source>
</reference>
<dbReference type="GO" id="GO:0009236">
    <property type="term" value="P:cobalamin biosynthetic process"/>
    <property type="evidence" value="ECO:0007669"/>
    <property type="project" value="UniProtKB-UniRule"/>
</dbReference>
<sequence>MKTHSARTTLVVGGARSGKSAFAQTLCEDSPFNLIYVATSPVFSGDKEMAARIQKHKDDRGPRWQAIEEEIAIDRVVKEHDNAETVLLIDCATLWLNNLIYHDLPLQDHVGGFLDAMAETHAHIVIVSNEVGQGIVPSSPQVRQFRDHQGRLNQQLAKACERVVEVRCGLPLLLKPNDQPKLVL</sequence>
<feature type="binding site" evidence="16">
    <location>
        <begin position="38"/>
        <end position="40"/>
    </location>
    <ligand>
        <name>GTP</name>
        <dbReference type="ChEBI" id="CHEBI:37565"/>
    </ligand>
</feature>
<comment type="pathway">
    <text evidence="5 14">Cofactor biosynthesis; adenosylcobalamin biosynthesis; adenosylcobalamin from cob(II)yrinate a,c-diamide: step 6/7.</text>
</comment>
<dbReference type="SUPFAM" id="SSF52540">
    <property type="entry name" value="P-loop containing nucleoside triphosphate hydrolases"/>
    <property type="match status" value="1"/>
</dbReference>
<evidence type="ECO:0000256" key="3">
    <source>
        <dbReference type="ARBA" id="ARBA00001522"/>
    </source>
</evidence>
<keyword evidence="9 14" id="KW-0808">Transferase</keyword>
<evidence type="ECO:0000256" key="16">
    <source>
        <dbReference type="PIRSR" id="PIRSR006135-2"/>
    </source>
</evidence>
<dbReference type="RefSeq" id="WP_090073732.1">
    <property type="nucleotide sequence ID" value="NZ_FOVR01000008.1"/>
</dbReference>
<dbReference type="EC" id="2.7.7.62" evidence="14"/>
<name>A0A1I5IB90_9HYPH</name>
<feature type="binding site" evidence="16">
    <location>
        <begin position="13"/>
        <end position="20"/>
    </location>
    <ligand>
        <name>GTP</name>
        <dbReference type="ChEBI" id="CHEBI:37565"/>
    </ligand>
</feature>
<dbReference type="Gene3D" id="3.40.50.300">
    <property type="entry name" value="P-loop containing nucleotide triphosphate hydrolases"/>
    <property type="match status" value="1"/>
</dbReference>
<gene>
    <name evidence="17" type="ORF">SAMN04488056_108148</name>
</gene>
<evidence type="ECO:0000256" key="13">
    <source>
        <dbReference type="ARBA" id="ARBA00023134"/>
    </source>
</evidence>
<comment type="function">
    <text evidence="4 14">Catalyzes ATP-dependent phosphorylation of adenosylcobinamide and addition of GMP to adenosylcobinamide phosphate.</text>
</comment>